<comment type="caution">
    <text evidence="1">The sequence shown here is derived from an EMBL/GenBank/DDBJ whole genome shotgun (WGS) entry which is preliminary data.</text>
</comment>
<protein>
    <submittedName>
        <fullName evidence="1">Uncharacterized protein</fullName>
    </submittedName>
</protein>
<reference evidence="1 2" key="1">
    <citation type="submission" date="2023-02" db="EMBL/GenBank/DDBJ databases">
        <title>LHISI_Scaffold_Assembly.</title>
        <authorList>
            <person name="Stuart O.P."/>
            <person name="Cleave R."/>
            <person name="Magrath M.J.L."/>
            <person name="Mikheyev A.S."/>
        </authorList>
    </citation>
    <scope>NUCLEOTIDE SEQUENCE [LARGE SCALE GENOMIC DNA]</scope>
    <source>
        <strain evidence="1">Daus_M_001</strain>
        <tissue evidence="1">Leg muscle</tissue>
    </source>
</reference>
<evidence type="ECO:0000313" key="2">
    <source>
        <dbReference type="Proteomes" id="UP001159363"/>
    </source>
</evidence>
<dbReference type="EMBL" id="JARBHB010000002">
    <property type="protein sequence ID" value="KAJ8891530.1"/>
    <property type="molecule type" value="Genomic_DNA"/>
</dbReference>
<gene>
    <name evidence="1" type="ORF">PR048_004058</name>
</gene>
<organism evidence="1 2">
    <name type="scientific">Dryococelus australis</name>
    <dbReference type="NCBI Taxonomy" id="614101"/>
    <lineage>
        <taxon>Eukaryota</taxon>
        <taxon>Metazoa</taxon>
        <taxon>Ecdysozoa</taxon>
        <taxon>Arthropoda</taxon>
        <taxon>Hexapoda</taxon>
        <taxon>Insecta</taxon>
        <taxon>Pterygota</taxon>
        <taxon>Neoptera</taxon>
        <taxon>Polyneoptera</taxon>
        <taxon>Phasmatodea</taxon>
        <taxon>Verophasmatodea</taxon>
        <taxon>Anareolatae</taxon>
        <taxon>Phasmatidae</taxon>
        <taxon>Eurycanthinae</taxon>
        <taxon>Dryococelus</taxon>
    </lineage>
</organism>
<proteinExistence type="predicted"/>
<accession>A0ABQ9I4H8</accession>
<sequence length="828" mass="94558">MQVPITHKSGWLPLHTSRCNQLNKQALRVNATTGVERQNAQPEKQLQEKHNGKTAVFKYDDQKRIVLPRIPDKAIYYSRQLYMHNVMVCQGHSKSPQNQESWSSGQTTRLPLRRTRFCFPLGSLPYFRNVGIVPDDAASQRVFSGISRFLSPCTSAPPPYSPCFALIGSQDIRLCRCSSESIVYIQNSITPLDCQRIKQYVALSEDCEASRAEDGKRRSYTVGKSISKQSSDPVIPMNLPYDRVKRCRVRKSSERVNEDTQQFVPCAGTSQCSSCISHDHASRAEISHCLSVEDGVHAVRRIALRCMTSLVPRGGGGSRAPHVGRDHADGINAAPISGRMNDFRVNAQTYWSSFTPARLQVREISWARPSPLYKPNDAGCPQPYVPACTTSYVTRRGELIHGSAARGTLHRLSVGRVAAVPHTGATTVAGELVYNMVAYVQALATYHATAVRLRVAQLVVYLVYRCVSSVYSELLLYALTKWLYSLATWRTFSSSRRLGSSHLKKEDHAFPEAEQIRYIAPFVPARLPPWRTGFDSRWGPTGNIAGRCRWSAGFHKDLTLTLPFHSGAATYSPRLTLISSQDPALKSTLRENRTNICFRGSAPVLEHDDCDLGWREEGDAIDSSSAPELQVDPHRAGWHKLGEVRYGVEHGLLVELVRLGVDDDRRVDCVVGPVGPSVHVQRHVPVHPARHPVADHLSMRHCSQHPLLHITSYKPYHMWDTTYKPYHTWDTSYKPYHMWDTSYKPYHMWDTSYRPYHMWDTSYKPYHMRDTSYKPYHMWDTSYKPYHMWDTSYKPYHMRDTSYKPYHMWDTSYRPYHMRDTSYKPYHM</sequence>
<evidence type="ECO:0000313" key="1">
    <source>
        <dbReference type="EMBL" id="KAJ8891530.1"/>
    </source>
</evidence>
<dbReference type="Proteomes" id="UP001159363">
    <property type="component" value="Chromosome 2"/>
</dbReference>
<name>A0ABQ9I4H8_9NEOP</name>
<keyword evidence="2" id="KW-1185">Reference proteome</keyword>